<protein>
    <submittedName>
        <fullName evidence="3">Uncharacterized protein</fullName>
    </submittedName>
</protein>
<dbReference type="Proteomes" id="UP000187185">
    <property type="component" value="Chromosome"/>
</dbReference>
<evidence type="ECO:0000313" key="5">
    <source>
        <dbReference type="Proteomes" id="UP000187185"/>
    </source>
</evidence>
<keyword evidence="2" id="KW-1133">Transmembrane helix</keyword>
<dbReference type="RefSeq" id="WP_076688337.1">
    <property type="nucleotide sequence ID" value="NZ_CP018762.1"/>
</dbReference>
<keyword evidence="2" id="KW-0812">Transmembrane</keyword>
<dbReference type="STRING" id="36805.BOH66_00545"/>
<accession>A0A1P8U4C2</accession>
<evidence type="ECO:0000256" key="2">
    <source>
        <dbReference type="SAM" id="Phobius"/>
    </source>
</evidence>
<feature type="compositionally biased region" description="Basic and acidic residues" evidence="1">
    <location>
        <begin position="18"/>
        <end position="31"/>
    </location>
</feature>
<dbReference type="KEGG" id="maur:BOH66_00545"/>
<evidence type="ECO:0000256" key="1">
    <source>
        <dbReference type="SAM" id="MobiDB-lite"/>
    </source>
</evidence>
<evidence type="ECO:0000313" key="3">
    <source>
        <dbReference type="EMBL" id="APZ32956.1"/>
    </source>
</evidence>
<dbReference type="AlphaFoldDB" id="A0A1P8U4C2"/>
<name>A0A1P8U4C2_9MICO</name>
<feature type="transmembrane region" description="Helical" evidence="2">
    <location>
        <begin position="34"/>
        <end position="56"/>
    </location>
</feature>
<feature type="region of interest" description="Disordered" evidence="1">
    <location>
        <begin position="60"/>
        <end position="92"/>
    </location>
</feature>
<reference evidence="3 5" key="1">
    <citation type="submission" date="2016-12" db="EMBL/GenBank/DDBJ databases">
        <title>Complete genome sequence of Microbacterium aurum KACC 15219.</title>
        <authorList>
            <person name="Jung Y."/>
            <person name="Shin J.-H."/>
            <person name="Lee Y.-J."/>
            <person name="Yi H."/>
            <person name="Bahn Y.-S."/>
            <person name="Kim J.F."/>
            <person name="Lee D.-W."/>
        </authorList>
    </citation>
    <scope>NUCLEOTIDE SEQUENCE [LARGE SCALE GENOMIC DNA]</scope>
    <source>
        <strain evidence="3 5">KACC 15219</strain>
    </source>
</reference>
<sequence>MSGDDPFGLLQPSPSEPEPEREPRPDREPRSRTPLVLGIIAAVLFVAVVVTLAIALTRSPAATPTPTTPPATSAPTTAAPSPTPTDDPATEPVALQLTGTGFALVDEAGEEVFTYTWAGDAAAAVTALTDAFGAAPTTRVEPGDGSHYPDYTVYQWDGFMLFDMVETPGGTPRAEYAQPSYVLFSRNEIGDISLVAEHGLKIGMTVDAVHALSPDQEIPRGTVGAIRFVFDQARSNAEGPLQYSVFADTDGTVVTAVLYFRYSDL</sequence>
<evidence type="ECO:0000313" key="4">
    <source>
        <dbReference type="EMBL" id="APZ32963.1"/>
    </source>
</evidence>
<keyword evidence="2" id="KW-0472">Membrane</keyword>
<organism evidence="3 5">
    <name type="scientific">Microbacterium aurum</name>
    <dbReference type="NCBI Taxonomy" id="36805"/>
    <lineage>
        <taxon>Bacteria</taxon>
        <taxon>Bacillati</taxon>
        <taxon>Actinomycetota</taxon>
        <taxon>Actinomycetes</taxon>
        <taxon>Micrococcales</taxon>
        <taxon>Microbacteriaceae</taxon>
        <taxon>Microbacterium</taxon>
    </lineage>
</organism>
<keyword evidence="5" id="KW-1185">Reference proteome</keyword>
<dbReference type="KEGG" id="maur:BOH66_00600"/>
<gene>
    <name evidence="3" type="ORF">BOH66_00545</name>
    <name evidence="4" type="ORF">BOH66_00600</name>
</gene>
<feature type="compositionally biased region" description="Low complexity" evidence="1">
    <location>
        <begin position="60"/>
        <end position="87"/>
    </location>
</feature>
<dbReference type="OrthoDB" id="5125229at2"/>
<dbReference type="EMBL" id="CP018762">
    <property type="protein sequence ID" value="APZ32963.1"/>
    <property type="molecule type" value="Genomic_DNA"/>
</dbReference>
<feature type="region of interest" description="Disordered" evidence="1">
    <location>
        <begin position="1"/>
        <end position="31"/>
    </location>
</feature>
<proteinExistence type="predicted"/>
<dbReference type="EMBL" id="CP018762">
    <property type="protein sequence ID" value="APZ32956.1"/>
    <property type="molecule type" value="Genomic_DNA"/>
</dbReference>